<dbReference type="Pfam" id="PF13456">
    <property type="entry name" value="RVT_3"/>
    <property type="match status" value="1"/>
</dbReference>
<organism evidence="2 3">
    <name type="scientific">Carya illinoinensis</name>
    <name type="common">Pecan</name>
    <dbReference type="NCBI Taxonomy" id="32201"/>
    <lineage>
        <taxon>Eukaryota</taxon>
        <taxon>Viridiplantae</taxon>
        <taxon>Streptophyta</taxon>
        <taxon>Embryophyta</taxon>
        <taxon>Tracheophyta</taxon>
        <taxon>Spermatophyta</taxon>
        <taxon>Magnoliopsida</taxon>
        <taxon>eudicotyledons</taxon>
        <taxon>Gunneridae</taxon>
        <taxon>Pentapetalae</taxon>
        <taxon>rosids</taxon>
        <taxon>fabids</taxon>
        <taxon>Fagales</taxon>
        <taxon>Juglandaceae</taxon>
        <taxon>Carya</taxon>
    </lineage>
</organism>
<evidence type="ECO:0000313" key="3">
    <source>
        <dbReference type="Proteomes" id="UP000811609"/>
    </source>
</evidence>
<evidence type="ECO:0000313" key="2">
    <source>
        <dbReference type="EMBL" id="KAG6627966.1"/>
    </source>
</evidence>
<comment type="caution">
    <text evidence="2">The sequence shown here is derived from an EMBL/GenBank/DDBJ whole genome shotgun (WGS) entry which is preliminary data.</text>
</comment>
<dbReference type="AlphaFoldDB" id="A0A8T1N8B2"/>
<reference evidence="2" key="1">
    <citation type="submission" date="2020-12" db="EMBL/GenBank/DDBJ databases">
        <title>WGS assembly of Carya illinoinensis cv. Pawnee.</title>
        <authorList>
            <person name="Platts A."/>
            <person name="Shu S."/>
            <person name="Wright S."/>
            <person name="Barry K."/>
            <person name="Edger P."/>
            <person name="Pires J.C."/>
            <person name="Schmutz J."/>
        </authorList>
    </citation>
    <scope>NUCLEOTIDE SEQUENCE</scope>
    <source>
        <tissue evidence="2">Leaf</tissue>
    </source>
</reference>
<dbReference type="GO" id="GO:0003676">
    <property type="term" value="F:nucleic acid binding"/>
    <property type="evidence" value="ECO:0007669"/>
    <property type="project" value="InterPro"/>
</dbReference>
<dbReference type="EMBL" id="CM031823">
    <property type="protein sequence ID" value="KAG6627966.1"/>
    <property type="molecule type" value="Genomic_DNA"/>
</dbReference>
<dbReference type="InterPro" id="IPR052929">
    <property type="entry name" value="RNase_H-like_EbsB-rel"/>
</dbReference>
<dbReference type="PANTHER" id="PTHR47074">
    <property type="entry name" value="BNAC02G40300D PROTEIN"/>
    <property type="match status" value="1"/>
</dbReference>
<dbReference type="InterPro" id="IPR002156">
    <property type="entry name" value="RNaseH_domain"/>
</dbReference>
<name>A0A8T1N8B2_CARIL</name>
<keyword evidence="3" id="KW-1185">Reference proteome</keyword>
<dbReference type="Proteomes" id="UP000811609">
    <property type="component" value="Chromosome 15"/>
</dbReference>
<dbReference type="PANTHER" id="PTHR47074:SF48">
    <property type="entry name" value="POLYNUCLEOTIDYL TRANSFERASE, RIBONUCLEASE H-LIKE SUPERFAMILY PROTEIN"/>
    <property type="match status" value="1"/>
</dbReference>
<gene>
    <name evidence="2" type="ORF">CIPAW_15G166300</name>
</gene>
<feature type="domain" description="RNase H type-1" evidence="1">
    <location>
        <begin position="199"/>
        <end position="280"/>
    </location>
</feature>
<evidence type="ECO:0000259" key="1">
    <source>
        <dbReference type="Pfam" id="PF13456"/>
    </source>
</evidence>
<accession>A0A8T1N8B2</accession>
<dbReference type="CDD" id="cd06222">
    <property type="entry name" value="RNase_H_like"/>
    <property type="match status" value="1"/>
</dbReference>
<proteinExistence type="predicted"/>
<protein>
    <recommendedName>
        <fullName evidence="1">RNase H type-1 domain-containing protein</fullName>
    </recommendedName>
</protein>
<dbReference type="GO" id="GO:0004523">
    <property type="term" value="F:RNA-DNA hybrid ribonuclease activity"/>
    <property type="evidence" value="ECO:0007669"/>
    <property type="project" value="InterPro"/>
</dbReference>
<sequence>MRWRVGNGRDIRIWGQRWLPVPSSFSVQSPVRVLNSDAKVCELIGNGTRNWNHKLVREVFSKEEVSVICAIPLSRMGASDKIIWGLTKDDDWAEEGSPIHKWSSNGGDFEELWRKMDKELPQVDVERMVAIMQSIWSRRNTWIFENKFCSPTSVMKRALISLMDFQQVQNEGNSGEKKKNIAKEATTWQKLEEPYVKLNFDAAVEQREKRVGIGVVMRDFIGEVLLSLSAKIMHVASPFMAECKALDRALELCKELGLYSVWFEGDALQVMERVNREEEDES</sequence>
<dbReference type="InterPro" id="IPR044730">
    <property type="entry name" value="RNase_H-like_dom_plant"/>
</dbReference>